<protein>
    <submittedName>
        <fullName evidence="1">Uncharacterized protein</fullName>
    </submittedName>
</protein>
<sequence>MTILYVQHDYAVFGFGETRTDAIAMAAQWLKDETGKQGCSVDYAESLLVTSPKPGQMTLYETDETIPPDAENWGGEELLDWYYDVA</sequence>
<organism evidence="1 2">
    <name type="scientific">Methylobacter tundripaludum</name>
    <dbReference type="NCBI Taxonomy" id="173365"/>
    <lineage>
        <taxon>Bacteria</taxon>
        <taxon>Pseudomonadati</taxon>
        <taxon>Pseudomonadota</taxon>
        <taxon>Gammaproteobacteria</taxon>
        <taxon>Methylococcales</taxon>
        <taxon>Methylococcaceae</taxon>
        <taxon>Methylobacter</taxon>
    </lineage>
</organism>
<dbReference type="OrthoDB" id="5569072at2"/>
<dbReference type="RefSeq" id="WP_104424182.1">
    <property type="nucleotide sequence ID" value="NZ_PTIY01000009.1"/>
</dbReference>
<comment type="caution">
    <text evidence="1">The sequence shown here is derived from an EMBL/GenBank/DDBJ whole genome shotgun (WGS) entry which is preliminary data.</text>
</comment>
<dbReference type="AlphaFoldDB" id="A0A2S6GXQ5"/>
<proteinExistence type="predicted"/>
<keyword evidence="2" id="KW-1185">Reference proteome</keyword>
<reference evidence="1 2" key="1">
    <citation type="submission" date="2018-02" db="EMBL/GenBank/DDBJ databases">
        <title>Subsurface microbial communities from deep shales in Ohio and West Virginia, USA.</title>
        <authorList>
            <person name="Wrighton K."/>
        </authorList>
    </citation>
    <scope>NUCLEOTIDE SEQUENCE [LARGE SCALE GENOMIC DNA]</scope>
    <source>
        <strain evidence="1 2">OWC-G53F</strain>
    </source>
</reference>
<dbReference type="Proteomes" id="UP000238071">
    <property type="component" value="Unassembled WGS sequence"/>
</dbReference>
<gene>
    <name evidence="1" type="ORF">B0F88_109115</name>
</gene>
<evidence type="ECO:0000313" key="1">
    <source>
        <dbReference type="EMBL" id="PPK70014.1"/>
    </source>
</evidence>
<evidence type="ECO:0000313" key="2">
    <source>
        <dbReference type="Proteomes" id="UP000238071"/>
    </source>
</evidence>
<name>A0A2S6GXQ5_9GAMM</name>
<accession>A0A2S6GXQ5</accession>
<dbReference type="EMBL" id="PTIY01000009">
    <property type="protein sequence ID" value="PPK70014.1"/>
    <property type="molecule type" value="Genomic_DNA"/>
</dbReference>